<evidence type="ECO:0000313" key="1">
    <source>
        <dbReference type="EMBL" id="SBS78451.1"/>
    </source>
</evidence>
<sequence length="370" mass="41080">MQFDSSSEHSPLSGLDEYLVHNYPHPVRVMWTTDAQAYERIWFSAVDDAGELLVVCGLAFYPNLGTAEAYAIVNHRGLHTTVRAHKRLGDNRMEMRVGPISFAVLEPYRQWQLTLDDNDFGIAFDIRWFDTKRAVFRNIGAGLIAGGKPFGGVAGYDAFGEQEGWVRVGNEKLPLTRDHFNGGRDHHWGTRDGVGGPGRWSGWQHPLSGAFVQYPEWSLFSDHIMVNLGDPHRGSQTAQKRTHRLRFEHDTKLVLGGEVDVVMASGETKTLTFERLGSQIAFLRCGMYGGPNGGTPEGNIWHGMSVGDGVVTGETYDANDPEVRARICGLDQHHMRFDCEGEVAYGLFEAYDTLCFTTATKGKQGLSVLA</sequence>
<name>A0A1Y5PQL5_9MYCO</name>
<dbReference type="EMBL" id="FLQS01000054">
    <property type="protein sequence ID" value="SBS78451.1"/>
    <property type="molecule type" value="Genomic_DNA"/>
</dbReference>
<organism evidence="1">
    <name type="scientific">uncultured Mycobacterium sp</name>
    <dbReference type="NCBI Taxonomy" id="171292"/>
    <lineage>
        <taxon>Bacteria</taxon>
        <taxon>Bacillati</taxon>
        <taxon>Actinomycetota</taxon>
        <taxon>Actinomycetes</taxon>
        <taxon>Mycobacteriales</taxon>
        <taxon>Mycobacteriaceae</taxon>
        <taxon>Mycobacterium</taxon>
        <taxon>environmental samples</taxon>
    </lineage>
</organism>
<gene>
    <name evidence="1" type="ORF">MHPYR_580012</name>
</gene>
<reference evidence="1" key="1">
    <citation type="submission" date="2016-03" db="EMBL/GenBank/DDBJ databases">
        <authorList>
            <person name="Ploux O."/>
        </authorList>
    </citation>
    <scope>NUCLEOTIDE SEQUENCE</scope>
    <source>
        <strain evidence="1">UC10</strain>
    </source>
</reference>
<dbReference type="AlphaFoldDB" id="A0A1Y5PQL5"/>
<accession>A0A1Y5PQL5</accession>
<proteinExistence type="predicted"/>
<protein>
    <submittedName>
        <fullName evidence="1">Uncharacterized protein</fullName>
    </submittedName>
</protein>